<dbReference type="Proteomes" id="UP000309561">
    <property type="component" value="Unassembled WGS sequence"/>
</dbReference>
<dbReference type="EC" id="3.1.-.-" evidence="7"/>
<evidence type="ECO:0000256" key="3">
    <source>
        <dbReference type="ARBA" id="ARBA00022801"/>
    </source>
</evidence>
<dbReference type="SUPFAM" id="SSF160443">
    <property type="entry name" value="SMR domain-like"/>
    <property type="match status" value="1"/>
</dbReference>
<dbReference type="InterPro" id="IPR005747">
    <property type="entry name" value="MutS2"/>
</dbReference>
<keyword evidence="11" id="KW-1185">Reference proteome</keyword>
<protein>
    <recommendedName>
        <fullName evidence="7">Endonuclease MutS2</fullName>
        <ecNumber evidence="7">3.1.-.-</ecNumber>
    </recommendedName>
    <alternativeName>
        <fullName evidence="7">Ribosome-associated protein quality control-upstream factor</fullName>
        <shortName evidence="7">RQC-upstream factor</shortName>
        <shortName evidence="7">RqcU</shortName>
        <ecNumber evidence="7">3.6.4.-</ecNumber>
    </alternativeName>
</protein>
<keyword evidence="3 7" id="KW-0378">Hydrolase</keyword>
<feature type="domain" description="Smr" evidence="9">
    <location>
        <begin position="666"/>
        <end position="740"/>
    </location>
</feature>
<dbReference type="GO" id="GO:0140664">
    <property type="term" value="F:ATP-dependent DNA damage sensor activity"/>
    <property type="evidence" value="ECO:0007669"/>
    <property type="project" value="InterPro"/>
</dbReference>
<feature type="coiled-coil region" evidence="8">
    <location>
        <begin position="498"/>
        <end position="561"/>
    </location>
</feature>
<reference evidence="10 11" key="1">
    <citation type="submission" date="2019-04" db="EMBL/GenBank/DDBJ databases">
        <title>Sulfurimonas crateris sp. nov. a facultative anaerobic sulfur-oxidizing chemolithautotrophic bacterium isolated from a terrestrial mud vulcano.</title>
        <authorList>
            <person name="Ratnikova N.M."/>
            <person name="Slobodkin A.I."/>
            <person name="Merkel A.Y."/>
            <person name="Novikov A."/>
            <person name="Bonch-Osmolovskaya E.A."/>
            <person name="Slobodkina G.B."/>
        </authorList>
    </citation>
    <scope>NUCLEOTIDE SEQUENCE [LARGE SCALE GENOMIC DNA]</scope>
    <source>
        <strain evidence="10 11">SN118</strain>
    </source>
</reference>
<dbReference type="GO" id="GO:0004519">
    <property type="term" value="F:endonuclease activity"/>
    <property type="evidence" value="ECO:0007669"/>
    <property type="project" value="UniProtKB-UniRule"/>
</dbReference>
<keyword evidence="1 7" id="KW-0699">rRNA-binding</keyword>
<dbReference type="GO" id="GO:0006298">
    <property type="term" value="P:mismatch repair"/>
    <property type="evidence" value="ECO:0007669"/>
    <property type="project" value="InterPro"/>
</dbReference>
<dbReference type="InterPro" id="IPR000432">
    <property type="entry name" value="DNA_mismatch_repair_MutS_C"/>
</dbReference>
<organism evidence="10 11">
    <name type="scientific">Sulfurimonas crateris</name>
    <dbReference type="NCBI Taxonomy" id="2574727"/>
    <lineage>
        <taxon>Bacteria</taxon>
        <taxon>Pseudomonadati</taxon>
        <taxon>Campylobacterota</taxon>
        <taxon>Epsilonproteobacteria</taxon>
        <taxon>Campylobacterales</taxon>
        <taxon>Sulfurimonadaceae</taxon>
        <taxon>Sulfurimonas</taxon>
    </lineage>
</organism>
<dbReference type="GO" id="GO:0005524">
    <property type="term" value="F:ATP binding"/>
    <property type="evidence" value="ECO:0007669"/>
    <property type="project" value="UniProtKB-UniRule"/>
</dbReference>
<name>A0A4U2ZB00_9BACT</name>
<dbReference type="HAMAP" id="MF_00092">
    <property type="entry name" value="MutS2"/>
    <property type="match status" value="1"/>
</dbReference>
<evidence type="ECO:0000256" key="7">
    <source>
        <dbReference type="HAMAP-Rule" id="MF_00092"/>
    </source>
</evidence>
<dbReference type="Gene3D" id="3.30.1370.110">
    <property type="match status" value="1"/>
</dbReference>
<dbReference type="SUPFAM" id="SSF52540">
    <property type="entry name" value="P-loop containing nucleoside triphosphate hydrolases"/>
    <property type="match status" value="1"/>
</dbReference>
<keyword evidence="6 7" id="KW-0238">DNA-binding</keyword>
<evidence type="ECO:0000313" key="10">
    <source>
        <dbReference type="EMBL" id="TKI70251.1"/>
    </source>
</evidence>
<keyword evidence="5 7" id="KW-0694">RNA-binding</keyword>
<keyword evidence="7 10" id="KW-0255">Endonuclease</keyword>
<comment type="function">
    <text evidence="7">Acts as a ribosome collision sensor, splitting the ribosome into its 2 subunits. Detects stalled/collided 70S ribosomes which it binds and splits by an ATP-hydrolysis driven conformational change. Acts upstream of the ribosome quality control system (RQC), a ribosome-associated complex that mediates the extraction of incompletely synthesized nascent chains from stalled ribosomes and their subsequent degradation. Probably generates substrates for RQC.</text>
</comment>
<dbReference type="GO" id="GO:0019843">
    <property type="term" value="F:rRNA binding"/>
    <property type="evidence" value="ECO:0007669"/>
    <property type="project" value="UniProtKB-UniRule"/>
</dbReference>
<evidence type="ECO:0000256" key="8">
    <source>
        <dbReference type="SAM" id="Coils"/>
    </source>
</evidence>
<evidence type="ECO:0000256" key="4">
    <source>
        <dbReference type="ARBA" id="ARBA00022840"/>
    </source>
</evidence>
<dbReference type="GO" id="GO:0072344">
    <property type="term" value="P:rescue of stalled ribosome"/>
    <property type="evidence" value="ECO:0007669"/>
    <property type="project" value="UniProtKB-UniRule"/>
</dbReference>
<dbReference type="NCBIfam" id="TIGR01069">
    <property type="entry name" value="mutS2"/>
    <property type="match status" value="1"/>
</dbReference>
<sequence length="740" mass="84920">MRVENNPKIDTLINQLDLNDHISLFRQFFSRESSLYIEGDQELHYRYIKALDAIEFKAPPKVGDFTNIKFHLKKQGVLQFEQIFEIVKVVRYFRYFQNRELEGIIGEWMEKFIIEPKFLEVEKYFTHEGKFDENLDETLFNLGSRVKEHKANINESLKRLTSSQKLSPYLIDTQVHLINDEECLLVRGGFNHVLKGAMVGRSSSGGFYVSPDLILKTKEQIRYINEEREAIFYSYAKEFSSKLSELLPFINFIDKEFTKFDNYQARVLFAKSRDLQLIKSKKDSKIVLEGFIHPALHNAKPTSVNFSKNILMITGVNAGGKTMLLKSILSAAFMAKYIIPMKVNEHKSHIGGFKQVLAIIDDPQNVKNDISTFAGRMQEFSKIFECRDALVGVDEIELGTDSDEAAALFKVILDELILKGHKIVVTTHHKRLAALMADREDVELMAAIYDEKNRVPTYEFMHGIIGKSYAFETAQRYGISNKIVQEAKALYGDNSEKLNLLIERGSQLERELKQKHKKVDEKLDELETKERELKDERARVFDELEREKNMLKESYKTAIDEAKKAARAGDMKAIHRAMNEANKKLPLEKKEPQIAHVTEFKVGDNVKYHSKKGVIVAMKDKKEAIVEVDGMRVRVKTSQLKHTQIIKQKSTTDIKVNVQKRAGLKCDLHGMRAEEATEVLDKFISDALINGWDEVIVYHGIGTGKLSYAVKEFLKTHPRVKKFEDAPQHLGGFGAKVVTL</sequence>
<keyword evidence="4 7" id="KW-0067">ATP-binding</keyword>
<keyword evidence="2 7" id="KW-0547">Nucleotide-binding</keyword>
<feature type="binding site" evidence="7">
    <location>
        <begin position="315"/>
        <end position="322"/>
    </location>
    <ligand>
        <name>ATP</name>
        <dbReference type="ChEBI" id="CHEBI:30616"/>
    </ligand>
</feature>
<dbReference type="RefSeq" id="WP_137012111.1">
    <property type="nucleotide sequence ID" value="NZ_SZPX01000002.1"/>
</dbReference>
<keyword evidence="7" id="KW-0540">Nuclease</keyword>
<evidence type="ECO:0000313" key="11">
    <source>
        <dbReference type="Proteomes" id="UP000309561"/>
    </source>
</evidence>
<dbReference type="SMART" id="SM00534">
    <property type="entry name" value="MUTSac"/>
    <property type="match status" value="1"/>
</dbReference>
<dbReference type="PANTHER" id="PTHR48466">
    <property type="entry name" value="OS10G0509000 PROTEIN-RELATED"/>
    <property type="match status" value="1"/>
</dbReference>
<evidence type="ECO:0000256" key="5">
    <source>
        <dbReference type="ARBA" id="ARBA00022884"/>
    </source>
</evidence>
<dbReference type="GO" id="GO:0045910">
    <property type="term" value="P:negative regulation of DNA recombination"/>
    <property type="evidence" value="ECO:0007669"/>
    <property type="project" value="InterPro"/>
</dbReference>
<proteinExistence type="inferred from homology"/>
<evidence type="ECO:0000256" key="6">
    <source>
        <dbReference type="ARBA" id="ARBA00023125"/>
    </source>
</evidence>
<dbReference type="GO" id="GO:0030983">
    <property type="term" value="F:mismatched DNA binding"/>
    <property type="evidence" value="ECO:0007669"/>
    <property type="project" value="InterPro"/>
</dbReference>
<dbReference type="GO" id="GO:0043023">
    <property type="term" value="F:ribosomal large subunit binding"/>
    <property type="evidence" value="ECO:0007669"/>
    <property type="project" value="UniProtKB-UniRule"/>
</dbReference>
<dbReference type="Pfam" id="PF00488">
    <property type="entry name" value="MutS_V"/>
    <property type="match status" value="1"/>
</dbReference>
<dbReference type="PANTHER" id="PTHR48466:SF2">
    <property type="entry name" value="OS10G0509000 PROTEIN"/>
    <property type="match status" value="1"/>
</dbReference>
<evidence type="ECO:0000256" key="1">
    <source>
        <dbReference type="ARBA" id="ARBA00022730"/>
    </source>
</evidence>
<comment type="caution">
    <text evidence="10">The sequence shown here is derived from an EMBL/GenBank/DDBJ whole genome shotgun (WGS) entry which is preliminary data.</text>
</comment>
<dbReference type="InterPro" id="IPR036063">
    <property type="entry name" value="Smr_dom_sf"/>
</dbReference>
<dbReference type="PIRSF" id="PIRSF005814">
    <property type="entry name" value="MutS_YshD"/>
    <property type="match status" value="1"/>
</dbReference>
<dbReference type="InterPro" id="IPR046893">
    <property type="entry name" value="MSSS"/>
</dbReference>
<dbReference type="Pfam" id="PF20297">
    <property type="entry name" value="MSSS"/>
    <property type="match status" value="1"/>
</dbReference>
<comment type="similarity">
    <text evidence="7">Belongs to the DNA mismatch repair MutS family. MutS2 subfamily.</text>
</comment>
<dbReference type="PROSITE" id="PS50828">
    <property type="entry name" value="SMR"/>
    <property type="match status" value="1"/>
</dbReference>
<dbReference type="InterPro" id="IPR027417">
    <property type="entry name" value="P-loop_NTPase"/>
</dbReference>
<dbReference type="AlphaFoldDB" id="A0A4U2ZB00"/>
<dbReference type="EC" id="3.6.4.-" evidence="7"/>
<accession>A0A4U2ZB00</accession>
<comment type="function">
    <text evidence="7">Endonuclease that is involved in the suppression of homologous recombination and thus may have a key role in the control of bacterial genetic diversity.</text>
</comment>
<dbReference type="Pfam" id="PF01713">
    <property type="entry name" value="Smr"/>
    <property type="match status" value="1"/>
</dbReference>
<dbReference type="OrthoDB" id="9808166at2"/>
<dbReference type="InterPro" id="IPR002625">
    <property type="entry name" value="Smr_dom"/>
</dbReference>
<dbReference type="GO" id="GO:0016887">
    <property type="term" value="F:ATP hydrolysis activity"/>
    <property type="evidence" value="ECO:0007669"/>
    <property type="project" value="InterPro"/>
</dbReference>
<dbReference type="InterPro" id="IPR045076">
    <property type="entry name" value="MutS"/>
</dbReference>
<dbReference type="Gene3D" id="3.40.50.300">
    <property type="entry name" value="P-loop containing nucleotide triphosphate hydrolases"/>
    <property type="match status" value="1"/>
</dbReference>
<evidence type="ECO:0000259" key="9">
    <source>
        <dbReference type="PROSITE" id="PS50828"/>
    </source>
</evidence>
<gene>
    <name evidence="7" type="primary">mutS2</name>
    <name evidence="7" type="synonym">rqcU</name>
    <name evidence="10" type="ORF">FCU45_02890</name>
</gene>
<dbReference type="SMART" id="SM00463">
    <property type="entry name" value="SMR"/>
    <property type="match status" value="1"/>
</dbReference>
<evidence type="ECO:0000256" key="2">
    <source>
        <dbReference type="ARBA" id="ARBA00022741"/>
    </source>
</evidence>
<keyword evidence="8" id="KW-0175">Coiled coil</keyword>
<dbReference type="EMBL" id="SZPX01000002">
    <property type="protein sequence ID" value="TKI70251.1"/>
    <property type="molecule type" value="Genomic_DNA"/>
</dbReference>
<comment type="subunit">
    <text evidence="7">Homodimer. Binds to stalled ribosomes, contacting rRNA.</text>
</comment>